<accession>A0ABT0Z4L4</accession>
<dbReference type="CDD" id="cd11649">
    <property type="entry name" value="RsmI_like"/>
    <property type="match status" value="1"/>
</dbReference>
<evidence type="ECO:0000256" key="1">
    <source>
        <dbReference type="ARBA" id="ARBA00022490"/>
    </source>
</evidence>
<evidence type="ECO:0000256" key="4">
    <source>
        <dbReference type="ARBA" id="ARBA00022679"/>
    </source>
</evidence>
<name>A0ABT0Z4L4_9FLAO</name>
<dbReference type="EMBL" id="JAMSCK010000005">
    <property type="protein sequence ID" value="MCM8570668.1"/>
    <property type="molecule type" value="Genomic_DNA"/>
</dbReference>
<dbReference type="InterPro" id="IPR008189">
    <property type="entry name" value="rRNA_ssu_MeTfrase_I"/>
</dbReference>
<dbReference type="Proteomes" id="UP001155077">
    <property type="component" value="Unassembled WGS sequence"/>
</dbReference>
<keyword evidence="4" id="KW-0808">Transferase</keyword>
<dbReference type="RefSeq" id="WP_252115036.1">
    <property type="nucleotide sequence ID" value="NZ_JAMSCK010000005.1"/>
</dbReference>
<dbReference type="PANTHER" id="PTHR46111:SF2">
    <property type="entry name" value="SAM-DEPENDENT METHYLTRANSFERASE"/>
    <property type="match status" value="1"/>
</dbReference>
<dbReference type="PANTHER" id="PTHR46111">
    <property type="entry name" value="RIBOSOMAL RNA SMALL SUBUNIT METHYLTRANSFERASE I"/>
    <property type="match status" value="1"/>
</dbReference>
<dbReference type="Pfam" id="PF00590">
    <property type="entry name" value="TP_methylase"/>
    <property type="match status" value="1"/>
</dbReference>
<comment type="caution">
    <text evidence="7">The sequence shown here is derived from an EMBL/GenBank/DDBJ whole genome shotgun (WGS) entry which is preliminary data.</text>
</comment>
<sequence>MSDAEKKYGKLYLIPVGLGDSVPDKVFPPLNKNIIENIDDFIVENEKSARRFIKQILPEKSQQSLRLKGLNKFTDPAEIPTFLDAAKEGKNMGLLSEAGCPGVADPGAEIVKLAHRYNIQVVPLIGPSSILLAMMASGMNGQSFSFHGYLPIDKKERKHEIKQLERISAEKNQAQIFIETPYRNTKFLEDLVQNLHPTTRICVACDLTLDSEFIKTATASEWKDINTDLHKRPAIFIIQKDI</sequence>
<dbReference type="InterPro" id="IPR014776">
    <property type="entry name" value="4pyrrole_Mease_sub2"/>
</dbReference>
<protein>
    <submittedName>
        <fullName evidence="7">SAM-dependent methyltransferase</fullName>
    </submittedName>
</protein>
<keyword evidence="2" id="KW-0698">rRNA processing</keyword>
<feature type="domain" description="Tetrapyrrole methylase" evidence="6">
    <location>
        <begin position="10"/>
        <end position="221"/>
    </location>
</feature>
<evidence type="ECO:0000256" key="3">
    <source>
        <dbReference type="ARBA" id="ARBA00022603"/>
    </source>
</evidence>
<dbReference type="PIRSF" id="PIRSF005917">
    <property type="entry name" value="MTase_YraL"/>
    <property type="match status" value="1"/>
</dbReference>
<dbReference type="InterPro" id="IPR014777">
    <property type="entry name" value="4pyrrole_Mease_sub1"/>
</dbReference>
<evidence type="ECO:0000259" key="6">
    <source>
        <dbReference type="Pfam" id="PF00590"/>
    </source>
</evidence>
<dbReference type="SUPFAM" id="SSF53790">
    <property type="entry name" value="Tetrapyrrole methylase"/>
    <property type="match status" value="1"/>
</dbReference>
<proteinExistence type="predicted"/>
<reference evidence="7" key="1">
    <citation type="submission" date="2022-06" db="EMBL/GenBank/DDBJ databases">
        <title>Gramella sediminis sp. nov., isolated from deep-sea sediment of the Indian Ocean.</title>
        <authorList>
            <person name="Yang L."/>
        </authorList>
    </citation>
    <scope>NUCLEOTIDE SEQUENCE</scope>
    <source>
        <strain evidence="7">HMD3159</strain>
    </source>
</reference>
<evidence type="ECO:0000313" key="8">
    <source>
        <dbReference type="Proteomes" id="UP001155077"/>
    </source>
</evidence>
<keyword evidence="8" id="KW-1185">Reference proteome</keyword>
<gene>
    <name evidence="7" type="ORF">NE848_14830</name>
</gene>
<dbReference type="Gene3D" id="3.40.1010.10">
    <property type="entry name" value="Cobalt-precorrin-4 Transmethylase, Domain 1"/>
    <property type="match status" value="1"/>
</dbReference>
<dbReference type="InterPro" id="IPR000878">
    <property type="entry name" value="4pyrrol_Mease"/>
</dbReference>
<keyword evidence="5" id="KW-0949">S-adenosyl-L-methionine</keyword>
<dbReference type="Gene3D" id="3.30.950.10">
    <property type="entry name" value="Methyltransferase, Cobalt-precorrin-4 Transmethylase, Domain 2"/>
    <property type="match status" value="1"/>
</dbReference>
<keyword evidence="1" id="KW-0963">Cytoplasm</keyword>
<dbReference type="GO" id="GO:0008168">
    <property type="term" value="F:methyltransferase activity"/>
    <property type="evidence" value="ECO:0007669"/>
    <property type="project" value="UniProtKB-KW"/>
</dbReference>
<keyword evidence="3 7" id="KW-0489">Methyltransferase</keyword>
<organism evidence="7 8">
    <name type="scientific">Gramella jeungdoensis</name>
    <dbReference type="NCBI Taxonomy" id="708091"/>
    <lineage>
        <taxon>Bacteria</taxon>
        <taxon>Pseudomonadati</taxon>
        <taxon>Bacteroidota</taxon>
        <taxon>Flavobacteriia</taxon>
        <taxon>Flavobacteriales</taxon>
        <taxon>Flavobacteriaceae</taxon>
        <taxon>Christiangramia</taxon>
    </lineage>
</organism>
<dbReference type="GO" id="GO:0032259">
    <property type="term" value="P:methylation"/>
    <property type="evidence" value="ECO:0007669"/>
    <property type="project" value="UniProtKB-KW"/>
</dbReference>
<evidence type="ECO:0000313" key="7">
    <source>
        <dbReference type="EMBL" id="MCM8570668.1"/>
    </source>
</evidence>
<evidence type="ECO:0000256" key="5">
    <source>
        <dbReference type="ARBA" id="ARBA00022691"/>
    </source>
</evidence>
<evidence type="ECO:0000256" key="2">
    <source>
        <dbReference type="ARBA" id="ARBA00022552"/>
    </source>
</evidence>
<dbReference type="InterPro" id="IPR035996">
    <property type="entry name" value="4pyrrol_Methylase_sf"/>
</dbReference>